<gene>
    <name evidence="3" type="ORF">CC84DRAFT_1176835</name>
</gene>
<evidence type="ECO:0008006" key="5">
    <source>
        <dbReference type="Google" id="ProtNLM"/>
    </source>
</evidence>
<dbReference type="RefSeq" id="XP_018035012.1">
    <property type="nucleotide sequence ID" value="XM_018180244.1"/>
</dbReference>
<feature type="compositionally biased region" description="Pro residues" evidence="1">
    <location>
        <begin position="170"/>
        <end position="182"/>
    </location>
</feature>
<name>A0A177CCW6_9PLEO</name>
<evidence type="ECO:0000313" key="4">
    <source>
        <dbReference type="Proteomes" id="UP000077069"/>
    </source>
</evidence>
<evidence type="ECO:0000313" key="3">
    <source>
        <dbReference type="EMBL" id="OAG04647.1"/>
    </source>
</evidence>
<dbReference type="EMBL" id="KV441553">
    <property type="protein sequence ID" value="OAG04647.1"/>
    <property type="molecule type" value="Genomic_DNA"/>
</dbReference>
<accession>A0A177CCW6</accession>
<sequence>MHALGQHHGVPCAGSLSIGLGPLERLCDADDVSAEGHTTATAPVTGWDDEARELVVYLKMSVVAQERTATRYIPDSTSSSSATSQQTSASIAKGSNAGAITGATVGDVVAVASIITLFLFCPRRRRTVRHRADAASKANVNSPATAQSWVGISPLSRNSTLHFALSQPSPYSPPDSHPPPSTPWYDVLPVSSQSRQVFQGVGHVCYTCGAAKCGNSSGRRVTWDLEPRKCRDTTKEGFQRRP</sequence>
<feature type="transmembrane region" description="Helical" evidence="2">
    <location>
        <begin position="97"/>
        <end position="121"/>
    </location>
</feature>
<dbReference type="InParanoid" id="A0A177CCW6"/>
<evidence type="ECO:0000256" key="1">
    <source>
        <dbReference type="SAM" id="MobiDB-lite"/>
    </source>
</evidence>
<proteinExistence type="predicted"/>
<keyword evidence="2" id="KW-1133">Transmembrane helix</keyword>
<dbReference type="GeneID" id="28763730"/>
<reference evidence="3 4" key="1">
    <citation type="submission" date="2016-05" db="EMBL/GenBank/DDBJ databases">
        <title>Comparative analysis of secretome profiles of manganese(II)-oxidizing ascomycete fungi.</title>
        <authorList>
            <consortium name="DOE Joint Genome Institute"/>
            <person name="Zeiner C.A."/>
            <person name="Purvine S.O."/>
            <person name="Zink E.M."/>
            <person name="Wu S."/>
            <person name="Pasa-Tolic L."/>
            <person name="Chaput D.L."/>
            <person name="Haridas S."/>
            <person name="Grigoriev I.V."/>
            <person name="Santelli C.M."/>
            <person name="Hansel C.M."/>
        </authorList>
    </citation>
    <scope>NUCLEOTIDE SEQUENCE [LARGE SCALE GENOMIC DNA]</scope>
    <source>
        <strain evidence="3 4">AP3s5-JAC2a</strain>
    </source>
</reference>
<keyword evidence="4" id="KW-1185">Reference proteome</keyword>
<keyword evidence="2" id="KW-0812">Transmembrane</keyword>
<dbReference type="Proteomes" id="UP000077069">
    <property type="component" value="Unassembled WGS sequence"/>
</dbReference>
<keyword evidence="2" id="KW-0472">Membrane</keyword>
<evidence type="ECO:0000256" key="2">
    <source>
        <dbReference type="SAM" id="Phobius"/>
    </source>
</evidence>
<dbReference type="AlphaFoldDB" id="A0A177CCW6"/>
<organism evidence="3 4">
    <name type="scientific">Paraphaeosphaeria sporulosa</name>
    <dbReference type="NCBI Taxonomy" id="1460663"/>
    <lineage>
        <taxon>Eukaryota</taxon>
        <taxon>Fungi</taxon>
        <taxon>Dikarya</taxon>
        <taxon>Ascomycota</taxon>
        <taxon>Pezizomycotina</taxon>
        <taxon>Dothideomycetes</taxon>
        <taxon>Pleosporomycetidae</taxon>
        <taxon>Pleosporales</taxon>
        <taxon>Massarineae</taxon>
        <taxon>Didymosphaeriaceae</taxon>
        <taxon>Paraphaeosphaeria</taxon>
    </lineage>
</organism>
<protein>
    <recommendedName>
        <fullName evidence="5">Ig-like domain-containing protein</fullName>
    </recommendedName>
</protein>
<feature type="region of interest" description="Disordered" evidence="1">
    <location>
        <begin position="164"/>
        <end position="184"/>
    </location>
</feature>